<dbReference type="PIRSF" id="PIRSF001093">
    <property type="entry name" value="B-hxosamndse_ab_euk"/>
    <property type="match status" value="1"/>
</dbReference>
<dbReference type="OMA" id="NYCVEPP"/>
<evidence type="ECO:0000313" key="13">
    <source>
        <dbReference type="Proteomes" id="UP000683925"/>
    </source>
</evidence>
<feature type="signal peptide" evidence="9">
    <location>
        <begin position="1"/>
        <end position="16"/>
    </location>
</feature>
<feature type="domain" description="Glycoside hydrolase family 20 catalytic" evidence="10">
    <location>
        <begin position="154"/>
        <end position="476"/>
    </location>
</feature>
<gene>
    <name evidence="12" type="ORF">POCTA_138.1.T0360126</name>
</gene>
<dbReference type="GO" id="GO:0005975">
    <property type="term" value="P:carbohydrate metabolic process"/>
    <property type="evidence" value="ECO:0007669"/>
    <property type="project" value="InterPro"/>
</dbReference>
<comment type="similarity">
    <text evidence="2 7">Belongs to the glycosyl hydrolase 20 family.</text>
</comment>
<dbReference type="EMBL" id="CAJJDP010000036">
    <property type="protein sequence ID" value="CAD8158974.1"/>
    <property type="molecule type" value="Genomic_DNA"/>
</dbReference>
<evidence type="ECO:0000256" key="6">
    <source>
        <dbReference type="ARBA" id="ARBA00023295"/>
    </source>
</evidence>
<dbReference type="InterPro" id="IPR029019">
    <property type="entry name" value="HEX_eukaryotic_N"/>
</dbReference>
<keyword evidence="6 7" id="KW-0326">Glycosidase</keyword>
<feature type="active site" description="Proton donor" evidence="8">
    <location>
        <position position="309"/>
    </location>
</feature>
<feature type="domain" description="Beta-hexosaminidase eukaryotic type N-terminal" evidence="11">
    <location>
        <begin position="77"/>
        <end position="135"/>
    </location>
</feature>
<dbReference type="GO" id="GO:0030203">
    <property type="term" value="P:glycosaminoglycan metabolic process"/>
    <property type="evidence" value="ECO:0007669"/>
    <property type="project" value="TreeGrafter"/>
</dbReference>
<dbReference type="GO" id="GO:0016020">
    <property type="term" value="C:membrane"/>
    <property type="evidence" value="ECO:0007669"/>
    <property type="project" value="TreeGrafter"/>
</dbReference>
<accession>A0A8S1U3A3</accession>
<keyword evidence="3 9" id="KW-0732">Signal</keyword>
<evidence type="ECO:0000259" key="10">
    <source>
        <dbReference type="Pfam" id="PF00728"/>
    </source>
</evidence>
<dbReference type="Pfam" id="PF00728">
    <property type="entry name" value="Glyco_hydro_20"/>
    <property type="match status" value="1"/>
</dbReference>
<protein>
    <recommendedName>
        <fullName evidence="7">Beta-hexosaminidase</fullName>
        <ecNumber evidence="7">3.2.1.52</ecNumber>
    </recommendedName>
</protein>
<dbReference type="AlphaFoldDB" id="A0A8S1U3A3"/>
<keyword evidence="5" id="KW-0325">Glycoprotein</keyword>
<keyword evidence="13" id="KW-1185">Reference proteome</keyword>
<evidence type="ECO:0000256" key="2">
    <source>
        <dbReference type="ARBA" id="ARBA00006285"/>
    </source>
</evidence>
<comment type="caution">
    <text evidence="12">The sequence shown here is derived from an EMBL/GenBank/DDBJ whole genome shotgun (WGS) entry which is preliminary data.</text>
</comment>
<organism evidence="12 13">
    <name type="scientific">Paramecium octaurelia</name>
    <dbReference type="NCBI Taxonomy" id="43137"/>
    <lineage>
        <taxon>Eukaryota</taxon>
        <taxon>Sar</taxon>
        <taxon>Alveolata</taxon>
        <taxon>Ciliophora</taxon>
        <taxon>Intramacronucleata</taxon>
        <taxon>Oligohymenophorea</taxon>
        <taxon>Peniculida</taxon>
        <taxon>Parameciidae</taxon>
        <taxon>Paramecium</taxon>
    </lineage>
</organism>
<dbReference type="Proteomes" id="UP000683925">
    <property type="component" value="Unassembled WGS sequence"/>
</dbReference>
<dbReference type="GO" id="GO:0004563">
    <property type="term" value="F:beta-N-acetylhexosaminidase activity"/>
    <property type="evidence" value="ECO:0007669"/>
    <property type="project" value="UniProtKB-EC"/>
</dbReference>
<feature type="chain" id="PRO_5035804864" description="Beta-hexosaminidase" evidence="9">
    <location>
        <begin position="17"/>
        <end position="541"/>
    </location>
</feature>
<reference evidence="12" key="1">
    <citation type="submission" date="2021-01" db="EMBL/GenBank/DDBJ databases">
        <authorList>
            <consortium name="Genoscope - CEA"/>
            <person name="William W."/>
        </authorList>
    </citation>
    <scope>NUCLEOTIDE SEQUENCE</scope>
</reference>
<evidence type="ECO:0000256" key="4">
    <source>
        <dbReference type="ARBA" id="ARBA00022801"/>
    </source>
</evidence>
<evidence type="ECO:0000259" key="11">
    <source>
        <dbReference type="Pfam" id="PF14845"/>
    </source>
</evidence>
<dbReference type="OrthoDB" id="428480at2759"/>
<dbReference type="EC" id="3.2.1.52" evidence="7"/>
<dbReference type="Pfam" id="PF14845">
    <property type="entry name" value="Glycohydro_20b2"/>
    <property type="match status" value="1"/>
</dbReference>
<dbReference type="PANTHER" id="PTHR22600">
    <property type="entry name" value="BETA-HEXOSAMINIDASE"/>
    <property type="match status" value="1"/>
</dbReference>
<dbReference type="FunFam" id="3.20.20.80:FF:000063">
    <property type="entry name" value="Beta-hexosaminidase"/>
    <property type="match status" value="1"/>
</dbReference>
<dbReference type="InterPro" id="IPR025705">
    <property type="entry name" value="Beta_hexosaminidase_sua/sub"/>
</dbReference>
<evidence type="ECO:0000256" key="1">
    <source>
        <dbReference type="ARBA" id="ARBA00001231"/>
    </source>
</evidence>
<evidence type="ECO:0000256" key="5">
    <source>
        <dbReference type="ARBA" id="ARBA00023180"/>
    </source>
</evidence>
<dbReference type="PANTHER" id="PTHR22600:SF21">
    <property type="entry name" value="BETA-HEXOSAMINIDASE A"/>
    <property type="match status" value="1"/>
</dbReference>
<keyword evidence="4 7" id="KW-0378">Hydrolase</keyword>
<evidence type="ECO:0000256" key="9">
    <source>
        <dbReference type="SAM" id="SignalP"/>
    </source>
</evidence>
<dbReference type="InterPro" id="IPR015883">
    <property type="entry name" value="Glyco_hydro_20_cat"/>
</dbReference>
<evidence type="ECO:0000256" key="3">
    <source>
        <dbReference type="ARBA" id="ARBA00022729"/>
    </source>
</evidence>
<sequence length="541" mass="63436">MIFIQLLLLAVNAIMPIPISISQGYQTARISRICEVKFFSTQEFPDHIVKLLLHYHELITYDEDCDFEESIQNTNIKIEGALKFEISIKNQEQLYWVTSTNEEAYELQIDENLNVKIQANNHWGLARALDTVNQLAINNEIQNLPIYISDEPQYVHRGIMIDTARNFLPVKLIKRTIDALVINKLNVLHWHITDDESFPLLLSKYSQITNNSKFWKDGFFTKQDVQEIIEYASIRAVQIIPEVDTPAHVHSWGISPDLQSIVITCDTNIKQYGQLDPTLDQTYEVLTSILQDIDDMFHKVQFIHFGGDEASIQCFEQKPSIKEFMTQNGISNYFDLQAYYRKKQKDIWKNQIKSQKKIIYWYNKKDQLPADQDDIIQWWGLSSQLNEVKGRSNQFILSDYHPLYLDTGVGNAFGDRYDKYQGWKDVYKWNPSIPHNFQGTILGGESLLWGETNNQNTHFQKLFLRSSILADTLWNPDQKQDELFPKFAKRLSDMEDRMNKYDFPVSPFTHSYCKRQLDLCFPESYSTKLKLFFMFVIVYLI</sequence>
<comment type="catalytic activity">
    <reaction evidence="1 7">
        <text>Hydrolysis of terminal non-reducing N-acetyl-D-hexosamine residues in N-acetyl-beta-D-hexosaminides.</text>
        <dbReference type="EC" id="3.2.1.52"/>
    </reaction>
</comment>
<evidence type="ECO:0000256" key="8">
    <source>
        <dbReference type="PIRSR" id="PIRSR625705-1"/>
    </source>
</evidence>
<proteinExistence type="inferred from homology"/>
<evidence type="ECO:0000313" key="12">
    <source>
        <dbReference type="EMBL" id="CAD8158974.1"/>
    </source>
</evidence>
<evidence type="ECO:0000256" key="7">
    <source>
        <dbReference type="PIRNR" id="PIRNR001093"/>
    </source>
</evidence>
<name>A0A8S1U3A3_PAROT</name>